<evidence type="ECO:0000313" key="5">
    <source>
        <dbReference type="Proteomes" id="UP000520767"/>
    </source>
</evidence>
<accession>A0A7W7Q4U6</accession>
<dbReference type="EMBL" id="JACHJQ010000003">
    <property type="protein sequence ID" value="MBB4907101.1"/>
    <property type="molecule type" value="Genomic_DNA"/>
</dbReference>
<dbReference type="InterPro" id="IPR036894">
    <property type="entry name" value="YbaB-like_sf"/>
</dbReference>
<keyword evidence="1 2" id="KW-0238">DNA-binding</keyword>
<dbReference type="Gene3D" id="3.30.1310.10">
    <property type="entry name" value="Nucleoid-associated protein YbaB-like domain"/>
    <property type="match status" value="1"/>
</dbReference>
<evidence type="ECO:0000256" key="1">
    <source>
        <dbReference type="ARBA" id="ARBA00023125"/>
    </source>
</evidence>
<comment type="similarity">
    <text evidence="2">Belongs to the YbaB/EbfC family.</text>
</comment>
<comment type="function">
    <text evidence="2">Binds to DNA and alters its conformation. May be involved in regulation of gene expression, nucleoid organization and DNA protection.</text>
</comment>
<dbReference type="PANTHER" id="PTHR33449:SF1">
    <property type="entry name" value="NUCLEOID-ASSOCIATED PROTEIN YBAB"/>
    <property type="match status" value="1"/>
</dbReference>
<comment type="subunit">
    <text evidence="2">Homodimer.</text>
</comment>
<dbReference type="HAMAP" id="MF_00274">
    <property type="entry name" value="DNA_YbaB_EbfC"/>
    <property type="match status" value="1"/>
</dbReference>
<dbReference type="GO" id="GO:0043590">
    <property type="term" value="C:bacterial nucleoid"/>
    <property type="evidence" value="ECO:0007669"/>
    <property type="project" value="UniProtKB-UniRule"/>
</dbReference>
<evidence type="ECO:0000256" key="3">
    <source>
        <dbReference type="SAM" id="Coils"/>
    </source>
</evidence>
<feature type="coiled-coil region" evidence="3">
    <location>
        <begin position="11"/>
        <end position="38"/>
    </location>
</feature>
<gene>
    <name evidence="4" type="ORF">FHR82_003321</name>
</gene>
<proteinExistence type="inferred from homology"/>
<keyword evidence="2" id="KW-0963">Cytoplasm</keyword>
<name>A0A7W7Q4U6_9PSEU</name>
<dbReference type="PANTHER" id="PTHR33449">
    <property type="entry name" value="NUCLEOID-ASSOCIATED PROTEIN YBAB"/>
    <property type="match status" value="1"/>
</dbReference>
<protein>
    <recommendedName>
        <fullName evidence="2">Nucleoid-associated protein FHR82_003321</fullName>
    </recommendedName>
</protein>
<sequence length="112" mass="11148">MVQPGGGMPDMQQILQQAQKMQEQLMSAQEELANAEATGSAGGGLVTAVVSGSGELKSLTIDPKVVDPDDVETLADLVVAAVRDASGKAQQLAADAMGPLAGGMGGLGLPGM</sequence>
<dbReference type="NCBIfam" id="TIGR00103">
    <property type="entry name" value="DNA_YbaB_EbfC"/>
    <property type="match status" value="1"/>
</dbReference>
<evidence type="ECO:0000256" key="2">
    <source>
        <dbReference type="HAMAP-Rule" id="MF_00274"/>
    </source>
</evidence>
<keyword evidence="3" id="KW-0175">Coiled coil</keyword>
<dbReference type="PIRSF" id="PIRSF004555">
    <property type="entry name" value="UCP004555"/>
    <property type="match status" value="1"/>
</dbReference>
<keyword evidence="5" id="KW-1185">Reference proteome</keyword>
<evidence type="ECO:0000313" key="4">
    <source>
        <dbReference type="EMBL" id="MBB4907101.1"/>
    </source>
</evidence>
<dbReference type="SUPFAM" id="SSF82607">
    <property type="entry name" value="YbaB-like"/>
    <property type="match status" value="1"/>
</dbReference>
<dbReference type="GO" id="GO:0005829">
    <property type="term" value="C:cytosol"/>
    <property type="evidence" value="ECO:0007669"/>
    <property type="project" value="TreeGrafter"/>
</dbReference>
<dbReference type="AlphaFoldDB" id="A0A7W7Q4U6"/>
<reference evidence="4 5" key="1">
    <citation type="submission" date="2020-08" db="EMBL/GenBank/DDBJ databases">
        <title>Genomic Encyclopedia of Type Strains, Phase III (KMG-III): the genomes of soil and plant-associated and newly described type strains.</title>
        <authorList>
            <person name="Whitman W."/>
        </authorList>
    </citation>
    <scope>NUCLEOTIDE SEQUENCE [LARGE SCALE GENOMIC DNA]</scope>
    <source>
        <strain evidence="4 5">CECT 8960</strain>
    </source>
</reference>
<dbReference type="Proteomes" id="UP000520767">
    <property type="component" value="Unassembled WGS sequence"/>
</dbReference>
<dbReference type="InterPro" id="IPR004401">
    <property type="entry name" value="YbaB/EbfC"/>
</dbReference>
<organism evidence="4 5">
    <name type="scientific">Actinophytocola algeriensis</name>
    <dbReference type="NCBI Taxonomy" id="1768010"/>
    <lineage>
        <taxon>Bacteria</taxon>
        <taxon>Bacillati</taxon>
        <taxon>Actinomycetota</taxon>
        <taxon>Actinomycetes</taxon>
        <taxon>Pseudonocardiales</taxon>
        <taxon>Pseudonocardiaceae</taxon>
    </lineage>
</organism>
<comment type="subcellular location">
    <subcellularLocation>
        <location evidence="2">Cytoplasm</location>
        <location evidence="2">Nucleoid</location>
    </subcellularLocation>
</comment>
<dbReference type="Pfam" id="PF02575">
    <property type="entry name" value="YbaB_DNA_bd"/>
    <property type="match status" value="1"/>
</dbReference>
<dbReference type="RefSeq" id="WP_184811218.1">
    <property type="nucleotide sequence ID" value="NZ_JACHJQ010000003.1"/>
</dbReference>
<dbReference type="GO" id="GO:0003677">
    <property type="term" value="F:DNA binding"/>
    <property type="evidence" value="ECO:0007669"/>
    <property type="project" value="UniProtKB-UniRule"/>
</dbReference>
<comment type="caution">
    <text evidence="4">The sequence shown here is derived from an EMBL/GenBank/DDBJ whole genome shotgun (WGS) entry which is preliminary data.</text>
</comment>